<feature type="region of interest" description="Disordered" evidence="11">
    <location>
        <begin position="117"/>
        <end position="136"/>
    </location>
</feature>
<organism evidence="13 14">
    <name type="scientific">Corynebacterium felinum</name>
    <dbReference type="NCBI Taxonomy" id="131318"/>
    <lineage>
        <taxon>Bacteria</taxon>
        <taxon>Bacillati</taxon>
        <taxon>Actinomycetota</taxon>
        <taxon>Actinomycetes</taxon>
        <taxon>Mycobacteriales</taxon>
        <taxon>Corynebacteriaceae</taxon>
        <taxon>Corynebacterium</taxon>
    </lineage>
</organism>
<evidence type="ECO:0000256" key="11">
    <source>
        <dbReference type="SAM" id="MobiDB-lite"/>
    </source>
</evidence>
<gene>
    <name evidence="13" type="ORF">J2S37_000238</name>
</gene>
<evidence type="ECO:0000256" key="6">
    <source>
        <dbReference type="ARBA" id="ARBA00023303"/>
    </source>
</evidence>
<dbReference type="RefSeq" id="WP_277104008.1">
    <property type="nucleotide sequence ID" value="NZ_BAAAJS010000074.1"/>
</dbReference>
<comment type="caution">
    <text evidence="13">The sequence shown here is derived from an EMBL/GenBank/DDBJ whole genome shotgun (WGS) entry which is preliminary data.</text>
</comment>
<keyword evidence="4 10" id="KW-1133">Transmembrane helix</keyword>
<comment type="similarity">
    <text evidence="7 10">Belongs to the fluoride channel Fluc/FEX (TC 1.A.43) family.</text>
</comment>
<evidence type="ECO:0000256" key="10">
    <source>
        <dbReference type="RuleBase" id="RU004340"/>
    </source>
</evidence>
<evidence type="ECO:0000256" key="5">
    <source>
        <dbReference type="ARBA" id="ARBA00023136"/>
    </source>
</evidence>
<evidence type="ECO:0000256" key="1">
    <source>
        <dbReference type="ARBA" id="ARBA00004651"/>
    </source>
</evidence>
<comment type="caution">
    <text evidence="10">Lacks conserved residue(s) required for the propagation of feature annotation.</text>
</comment>
<keyword evidence="6" id="KW-0813">Transport</keyword>
<sequence length="136" mass="13863">MSPAKLSFTHALLCGIGASGGALARTAIHFSLGDTPTSGMNTLLLINVAGCALFGALELRPAMHYLVVVGFLGGFTSLSTFVAFIVPAPAPLAVAYALSTATSCVLASMMGQAIDAENYPPPTPSTTPAHVRSDVR</sequence>
<evidence type="ECO:0000256" key="9">
    <source>
        <dbReference type="ARBA" id="ARBA00049940"/>
    </source>
</evidence>
<evidence type="ECO:0000256" key="2">
    <source>
        <dbReference type="ARBA" id="ARBA00022475"/>
    </source>
</evidence>
<dbReference type="Proteomes" id="UP001183619">
    <property type="component" value="Unassembled WGS sequence"/>
</dbReference>
<keyword evidence="6" id="KW-0407">Ion channel</keyword>
<evidence type="ECO:0000313" key="13">
    <source>
        <dbReference type="EMBL" id="MDR7353700.1"/>
    </source>
</evidence>
<evidence type="ECO:0000313" key="14">
    <source>
        <dbReference type="Proteomes" id="UP001183619"/>
    </source>
</evidence>
<evidence type="ECO:0000256" key="7">
    <source>
        <dbReference type="ARBA" id="ARBA00035120"/>
    </source>
</evidence>
<evidence type="ECO:0000256" key="4">
    <source>
        <dbReference type="ARBA" id="ARBA00022989"/>
    </source>
</evidence>
<dbReference type="InterPro" id="IPR003691">
    <property type="entry name" value="FluC"/>
</dbReference>
<keyword evidence="3 10" id="KW-0812">Transmembrane</keyword>
<comment type="catalytic activity">
    <reaction evidence="8">
        <text>fluoride(in) = fluoride(out)</text>
        <dbReference type="Rhea" id="RHEA:76159"/>
        <dbReference type="ChEBI" id="CHEBI:17051"/>
    </reaction>
    <physiologicalReaction direction="left-to-right" evidence="8">
        <dbReference type="Rhea" id="RHEA:76160"/>
    </physiologicalReaction>
</comment>
<keyword evidence="6" id="KW-0406">Ion transport</keyword>
<keyword evidence="5 10" id="KW-0472">Membrane</keyword>
<feature type="chain" id="PRO_5047454595" description="Fluoride-specific ion channel" evidence="12">
    <location>
        <begin position="25"/>
        <end position="136"/>
    </location>
</feature>
<evidence type="ECO:0000256" key="3">
    <source>
        <dbReference type="ARBA" id="ARBA00022692"/>
    </source>
</evidence>
<dbReference type="EMBL" id="JAVDYF010000001">
    <property type="protein sequence ID" value="MDR7353700.1"/>
    <property type="molecule type" value="Genomic_DNA"/>
</dbReference>
<name>A0ABU2B511_9CORY</name>
<comment type="subcellular location">
    <subcellularLocation>
        <location evidence="1">Cell membrane</location>
        <topology evidence="1">Multi-pass membrane protein</topology>
    </subcellularLocation>
</comment>
<evidence type="ECO:0000256" key="12">
    <source>
        <dbReference type="SAM" id="SignalP"/>
    </source>
</evidence>
<reference evidence="13 14" key="1">
    <citation type="submission" date="2023-07" db="EMBL/GenBank/DDBJ databases">
        <title>Sequencing the genomes of 1000 actinobacteria strains.</title>
        <authorList>
            <person name="Klenk H.-P."/>
        </authorList>
    </citation>
    <scope>NUCLEOTIDE SEQUENCE [LARGE SCALE GENOMIC DNA]</scope>
    <source>
        <strain evidence="13 14">DSM 44508</strain>
    </source>
</reference>
<accession>A0ABU2B511</accession>
<keyword evidence="2" id="KW-1003">Cell membrane</keyword>
<feature type="signal peptide" evidence="12">
    <location>
        <begin position="1"/>
        <end position="24"/>
    </location>
</feature>
<dbReference type="Pfam" id="PF02537">
    <property type="entry name" value="CRCB"/>
    <property type="match status" value="1"/>
</dbReference>
<feature type="transmembrane region" description="Helical" evidence="10">
    <location>
        <begin position="64"/>
        <end position="86"/>
    </location>
</feature>
<keyword evidence="14" id="KW-1185">Reference proteome</keyword>
<feature type="transmembrane region" description="Helical" evidence="10">
    <location>
        <begin position="40"/>
        <end position="57"/>
    </location>
</feature>
<evidence type="ECO:0000256" key="8">
    <source>
        <dbReference type="ARBA" id="ARBA00035585"/>
    </source>
</evidence>
<protein>
    <recommendedName>
        <fullName evidence="10">Fluoride-specific ion channel</fullName>
    </recommendedName>
</protein>
<comment type="function">
    <text evidence="9">Fluoride-specific ion channel. Important for reducing fluoride concentration in the cell, thus reducing its toxicity.</text>
</comment>
<keyword evidence="12" id="KW-0732">Signal</keyword>
<proteinExistence type="inferred from homology"/>